<dbReference type="EMBL" id="JAJADQ010000002">
    <property type="protein sequence ID" value="MCB2377144.1"/>
    <property type="molecule type" value="Genomic_DNA"/>
</dbReference>
<dbReference type="Proteomes" id="UP001165297">
    <property type="component" value="Unassembled WGS sequence"/>
</dbReference>
<comment type="caution">
    <text evidence="1">The sequence shown here is derived from an EMBL/GenBank/DDBJ whole genome shotgun (WGS) entry which is preliminary data.</text>
</comment>
<organism evidence="1 2">
    <name type="scientific">Hymenobacter nitidus</name>
    <dbReference type="NCBI Taxonomy" id="2880929"/>
    <lineage>
        <taxon>Bacteria</taxon>
        <taxon>Pseudomonadati</taxon>
        <taxon>Bacteroidota</taxon>
        <taxon>Cytophagia</taxon>
        <taxon>Cytophagales</taxon>
        <taxon>Hymenobacteraceae</taxon>
        <taxon>Hymenobacter</taxon>
    </lineage>
</organism>
<dbReference type="CDD" id="cd20691">
    <property type="entry name" value="CdiI_EC536-like"/>
    <property type="match status" value="1"/>
</dbReference>
<proteinExistence type="predicted"/>
<dbReference type="Pfam" id="PF18616">
    <property type="entry name" value="CdiI_3"/>
    <property type="match status" value="1"/>
</dbReference>
<evidence type="ECO:0000313" key="2">
    <source>
        <dbReference type="Proteomes" id="UP001165297"/>
    </source>
</evidence>
<name>A0ABS8AAB0_9BACT</name>
<gene>
    <name evidence="1" type="ORF">LGH70_06095</name>
</gene>
<sequence length="145" mass="16842">MREVGLWPRLIEINYINLHETLNELEGRSFLAEAPTELIRKCIAYKKLPIGDLSVEQLRLLIGQNIGLPYLLPLAINMLAVDPLLEGDFYEGDLLMSVLRVDKDYWKEDIRNKKAVKAILELHKFRLQNEGIRELWQAIKVFEVA</sequence>
<reference evidence="1" key="1">
    <citation type="submission" date="2021-10" db="EMBL/GenBank/DDBJ databases">
        <authorList>
            <person name="Dean J.D."/>
            <person name="Kim M.K."/>
            <person name="Newey C.N."/>
            <person name="Stoker T.S."/>
            <person name="Thompson D.W."/>
            <person name="Grose J.H."/>
        </authorList>
    </citation>
    <scope>NUCLEOTIDE SEQUENCE</scope>
    <source>
        <strain evidence="1">BT635</strain>
    </source>
</reference>
<dbReference type="RefSeq" id="WP_226183668.1">
    <property type="nucleotide sequence ID" value="NZ_JAJADQ010000002.1"/>
</dbReference>
<evidence type="ECO:0000313" key="1">
    <source>
        <dbReference type="EMBL" id="MCB2377144.1"/>
    </source>
</evidence>
<protein>
    <submittedName>
        <fullName evidence="1">Uncharacterized protein</fullName>
    </submittedName>
</protein>
<keyword evidence="2" id="KW-1185">Reference proteome</keyword>
<dbReference type="InterPro" id="IPR040547">
    <property type="entry name" value="CdiI"/>
</dbReference>
<accession>A0ABS8AAB0</accession>